<dbReference type="GO" id="GO:0003677">
    <property type="term" value="F:DNA binding"/>
    <property type="evidence" value="ECO:0007669"/>
    <property type="project" value="InterPro"/>
</dbReference>
<dbReference type="Gene3D" id="2.40.50.1020">
    <property type="entry name" value="LytTr DNA-binding domain"/>
    <property type="match status" value="1"/>
</dbReference>
<sequence length="149" mass="17117">MKSTVEIVQLNEEESVYLKVHELTGTVEKALNLLTKKENFLLGELEGETFRIPFLNILYIEVVDKKSYLYTKNNVYQSSEKLYQLEEQLEVYKFLRISKSMLLNIEAILSVSPLLSGRFEATLHNGERVSISRKYVPLLKKGLGMGGRV</sequence>
<dbReference type="HOGENOM" id="CLU_106729_0_0_9"/>
<dbReference type="eggNOG" id="COG3279">
    <property type="taxonomic scope" value="Bacteria"/>
</dbReference>
<dbReference type="SMART" id="SM00850">
    <property type="entry name" value="LytTR"/>
    <property type="match status" value="1"/>
</dbReference>
<dbReference type="PANTHER" id="PTHR37299:SF4">
    <property type="entry name" value="TRANSCRIPTIONAL REGULATOR"/>
    <property type="match status" value="1"/>
</dbReference>
<evidence type="ECO:0000259" key="1">
    <source>
        <dbReference type="PROSITE" id="PS50930"/>
    </source>
</evidence>
<dbReference type="Pfam" id="PF04397">
    <property type="entry name" value="LytTR"/>
    <property type="match status" value="1"/>
</dbReference>
<dbReference type="InterPro" id="IPR007492">
    <property type="entry name" value="LytTR_DNA-bd_dom"/>
</dbReference>
<dbReference type="EMBL" id="AJAT01000017">
    <property type="protein sequence ID" value="EOL42549.1"/>
    <property type="molecule type" value="Genomic_DNA"/>
</dbReference>
<dbReference type="AlphaFoldDB" id="R3TM42"/>
<comment type="caution">
    <text evidence="2">The sequence shown here is derived from an EMBL/GenBank/DDBJ whole genome shotgun (WGS) entry which is preliminary data.</text>
</comment>
<accession>R3TM42</accession>
<dbReference type="PROSITE" id="PS50930">
    <property type="entry name" value="HTH_LYTTR"/>
    <property type="match status" value="1"/>
</dbReference>
<dbReference type="InterPro" id="IPR046947">
    <property type="entry name" value="LytR-like"/>
</dbReference>
<evidence type="ECO:0000313" key="2">
    <source>
        <dbReference type="EMBL" id="EOL42549.1"/>
    </source>
</evidence>
<name>R3TM42_9ENTE</name>
<protein>
    <recommendedName>
        <fullName evidence="1">HTH LytTR-type domain-containing protein</fullName>
    </recommendedName>
</protein>
<proteinExistence type="predicted"/>
<dbReference type="OrthoDB" id="9808614at2"/>
<keyword evidence="3" id="KW-1185">Reference proteome</keyword>
<feature type="domain" description="HTH LytTR-type" evidence="1">
    <location>
        <begin position="41"/>
        <end position="145"/>
    </location>
</feature>
<dbReference type="Proteomes" id="UP000013785">
    <property type="component" value="Unassembled WGS sequence"/>
</dbReference>
<evidence type="ECO:0000313" key="3">
    <source>
        <dbReference type="Proteomes" id="UP000013785"/>
    </source>
</evidence>
<organism evidence="2 3">
    <name type="scientific">Enterococcus phoeniculicola ATCC BAA-412</name>
    <dbReference type="NCBI Taxonomy" id="1158610"/>
    <lineage>
        <taxon>Bacteria</taxon>
        <taxon>Bacillati</taxon>
        <taxon>Bacillota</taxon>
        <taxon>Bacilli</taxon>
        <taxon>Lactobacillales</taxon>
        <taxon>Enterococcaceae</taxon>
        <taxon>Enterococcus</taxon>
    </lineage>
</organism>
<dbReference type="STRING" id="154621.RV11_GL000718"/>
<dbReference type="RefSeq" id="WP_010769536.1">
    <property type="nucleotide sequence ID" value="NZ_ASWE01000001.1"/>
</dbReference>
<dbReference type="PATRIC" id="fig|1158610.3.peg.2884"/>
<reference evidence="2 3" key="1">
    <citation type="submission" date="2013-02" db="EMBL/GenBank/DDBJ databases">
        <title>The Genome Sequence of Enterococcus phoeniculicola BAA-412.</title>
        <authorList>
            <consortium name="The Broad Institute Genome Sequencing Platform"/>
            <consortium name="The Broad Institute Genome Sequencing Center for Infectious Disease"/>
            <person name="Earl A.M."/>
            <person name="Gilmore M.S."/>
            <person name="Lebreton F."/>
            <person name="Walker B."/>
            <person name="Young S.K."/>
            <person name="Zeng Q."/>
            <person name="Gargeya S."/>
            <person name="Fitzgerald M."/>
            <person name="Haas B."/>
            <person name="Abouelleil A."/>
            <person name="Alvarado L."/>
            <person name="Arachchi H.M."/>
            <person name="Berlin A.M."/>
            <person name="Chapman S.B."/>
            <person name="Dewar J."/>
            <person name="Goldberg J."/>
            <person name="Griggs A."/>
            <person name="Gujja S."/>
            <person name="Hansen M."/>
            <person name="Howarth C."/>
            <person name="Imamovic A."/>
            <person name="Larimer J."/>
            <person name="McCowan C."/>
            <person name="Murphy C."/>
            <person name="Neiman D."/>
            <person name="Pearson M."/>
            <person name="Priest M."/>
            <person name="Roberts A."/>
            <person name="Saif S."/>
            <person name="Shea T."/>
            <person name="Sisk P."/>
            <person name="Sykes S."/>
            <person name="Wortman J."/>
            <person name="Nusbaum C."/>
            <person name="Birren B."/>
        </authorList>
    </citation>
    <scope>NUCLEOTIDE SEQUENCE [LARGE SCALE GENOMIC DNA]</scope>
    <source>
        <strain evidence="2 3">ATCC BAA-412</strain>
    </source>
</reference>
<dbReference type="GO" id="GO:0000156">
    <property type="term" value="F:phosphorelay response regulator activity"/>
    <property type="evidence" value="ECO:0007669"/>
    <property type="project" value="InterPro"/>
</dbReference>
<gene>
    <name evidence="2" type="ORF">UC3_02902</name>
</gene>
<dbReference type="PANTHER" id="PTHR37299">
    <property type="entry name" value="TRANSCRIPTIONAL REGULATOR-RELATED"/>
    <property type="match status" value="1"/>
</dbReference>